<keyword evidence="2" id="KW-1185">Reference proteome</keyword>
<evidence type="ECO:0008006" key="3">
    <source>
        <dbReference type="Google" id="ProtNLM"/>
    </source>
</evidence>
<evidence type="ECO:0000313" key="1">
    <source>
        <dbReference type="EMBL" id="PSS07007.1"/>
    </source>
</evidence>
<dbReference type="GeneID" id="36571183"/>
<reference evidence="1 2" key="1">
    <citation type="journal article" date="2018" name="New Phytol.">
        <title>Comparative genomics and transcriptomics depict ericoid mycorrhizal fungi as versatile saprotrophs and plant mutualists.</title>
        <authorList>
            <person name="Martino E."/>
            <person name="Morin E."/>
            <person name="Grelet G.A."/>
            <person name="Kuo A."/>
            <person name="Kohler A."/>
            <person name="Daghino S."/>
            <person name="Barry K.W."/>
            <person name="Cichocki N."/>
            <person name="Clum A."/>
            <person name="Dockter R.B."/>
            <person name="Hainaut M."/>
            <person name="Kuo R.C."/>
            <person name="LaButti K."/>
            <person name="Lindahl B.D."/>
            <person name="Lindquist E.A."/>
            <person name="Lipzen A."/>
            <person name="Khouja H.R."/>
            <person name="Magnuson J."/>
            <person name="Murat C."/>
            <person name="Ohm R.A."/>
            <person name="Singer S.W."/>
            <person name="Spatafora J.W."/>
            <person name="Wang M."/>
            <person name="Veneault-Fourrey C."/>
            <person name="Henrissat B."/>
            <person name="Grigoriev I.V."/>
            <person name="Martin F.M."/>
            <person name="Perotto S."/>
        </authorList>
    </citation>
    <scope>NUCLEOTIDE SEQUENCE [LARGE SCALE GENOMIC DNA]</scope>
    <source>
        <strain evidence="1 2">ATCC 22711</strain>
    </source>
</reference>
<dbReference type="OrthoDB" id="4023585at2759"/>
<sequence>MSSVFSQTVFRSSRTIAFAPRAFSTSLVAQRTAAQAAKDTLKTVDRKVSDKLVDGIEVGQSVTEKAKRVTGIGSTSDAKAKAQEVAGEAKGKAHEVAGEAKGKAHGVAGEVKGKAEELKGDIKGKL</sequence>
<dbReference type="InParanoid" id="A0A2T3APS7"/>
<dbReference type="RefSeq" id="XP_024716663.1">
    <property type="nucleotide sequence ID" value="XM_024863102.1"/>
</dbReference>
<dbReference type="EMBL" id="KZ679019">
    <property type="protein sequence ID" value="PSS07007.1"/>
    <property type="molecule type" value="Genomic_DNA"/>
</dbReference>
<dbReference type="STRING" id="857342.A0A2T3APS7"/>
<accession>A0A2T3APS7</accession>
<protein>
    <recommendedName>
        <fullName evidence="3">CsbD-like domain-containing protein</fullName>
    </recommendedName>
</protein>
<dbReference type="AlphaFoldDB" id="A0A2T3APS7"/>
<dbReference type="Proteomes" id="UP000241818">
    <property type="component" value="Unassembled WGS sequence"/>
</dbReference>
<evidence type="ECO:0000313" key="2">
    <source>
        <dbReference type="Proteomes" id="UP000241818"/>
    </source>
</evidence>
<gene>
    <name evidence="1" type="ORF">M430DRAFT_148061</name>
</gene>
<proteinExistence type="predicted"/>
<name>A0A2T3APS7_AMORE</name>
<organism evidence="1 2">
    <name type="scientific">Amorphotheca resinae ATCC 22711</name>
    <dbReference type="NCBI Taxonomy" id="857342"/>
    <lineage>
        <taxon>Eukaryota</taxon>
        <taxon>Fungi</taxon>
        <taxon>Dikarya</taxon>
        <taxon>Ascomycota</taxon>
        <taxon>Pezizomycotina</taxon>
        <taxon>Leotiomycetes</taxon>
        <taxon>Helotiales</taxon>
        <taxon>Amorphothecaceae</taxon>
        <taxon>Amorphotheca</taxon>
    </lineage>
</organism>